<evidence type="ECO:0000256" key="1">
    <source>
        <dbReference type="SAM" id="MobiDB-lite"/>
    </source>
</evidence>
<protein>
    <submittedName>
        <fullName evidence="2">Uncharacterized protein</fullName>
    </submittedName>
</protein>
<evidence type="ECO:0000313" key="2">
    <source>
        <dbReference type="EMBL" id="MCK8788085.1"/>
    </source>
</evidence>
<dbReference type="Proteomes" id="UP001139516">
    <property type="component" value="Unassembled WGS sequence"/>
</dbReference>
<reference evidence="2" key="1">
    <citation type="submission" date="2022-04" db="EMBL/GenBank/DDBJ databases">
        <title>Roseomonas acroporae sp. nov., isolated from coral Acropora digitifera.</title>
        <authorList>
            <person name="Sun H."/>
        </authorList>
    </citation>
    <scope>NUCLEOTIDE SEQUENCE</scope>
    <source>
        <strain evidence="2">NAR14</strain>
    </source>
</reference>
<evidence type="ECO:0000313" key="3">
    <source>
        <dbReference type="Proteomes" id="UP001139516"/>
    </source>
</evidence>
<comment type="caution">
    <text evidence="2">The sequence shown here is derived from an EMBL/GenBank/DDBJ whole genome shotgun (WGS) entry which is preliminary data.</text>
</comment>
<name>A0A9X2C0G0_9PROT</name>
<dbReference type="EMBL" id="JALPRX010000177">
    <property type="protein sequence ID" value="MCK8788085.1"/>
    <property type="molecule type" value="Genomic_DNA"/>
</dbReference>
<dbReference type="RefSeq" id="WP_248670127.1">
    <property type="nucleotide sequence ID" value="NZ_JALPRX010000177.1"/>
</dbReference>
<keyword evidence="3" id="KW-1185">Reference proteome</keyword>
<gene>
    <name evidence="2" type="ORF">M0638_27390</name>
</gene>
<proteinExistence type="predicted"/>
<organism evidence="2 3">
    <name type="scientific">Roseomonas acroporae</name>
    <dbReference type="NCBI Taxonomy" id="2937791"/>
    <lineage>
        <taxon>Bacteria</taxon>
        <taxon>Pseudomonadati</taxon>
        <taxon>Pseudomonadota</taxon>
        <taxon>Alphaproteobacteria</taxon>
        <taxon>Acetobacterales</taxon>
        <taxon>Roseomonadaceae</taxon>
        <taxon>Roseomonas</taxon>
    </lineage>
</organism>
<feature type="compositionally biased region" description="Low complexity" evidence="1">
    <location>
        <begin position="1"/>
        <end position="19"/>
    </location>
</feature>
<accession>A0A9X2C0G0</accession>
<sequence length="212" mass="21521">MSEATTTPDPASTPAASPDGVTSLLGDVAPAAPAEGQAPAPAAAEPEVERVGAPEGDYAYTPPEGVTLDQPMFETWTAQAREAGLTQKQFEALTPKAVELVSGIRAAQVEAWNGLQREWQATIAADKDLAGATPGTLAPEASAAANRFIAAHGGAELAKALALTGAGNHPAVVRAFVAAGKAMGDDTGALQPSKSPTSEGAFFDALYPSMRR</sequence>
<dbReference type="AlphaFoldDB" id="A0A9X2C0G0"/>
<feature type="region of interest" description="Disordered" evidence="1">
    <location>
        <begin position="1"/>
        <end position="66"/>
    </location>
</feature>
<feature type="compositionally biased region" description="Low complexity" evidence="1">
    <location>
        <begin position="28"/>
        <end position="46"/>
    </location>
</feature>